<keyword evidence="10" id="KW-1185">Reference proteome</keyword>
<dbReference type="InterPro" id="IPR002781">
    <property type="entry name" value="TM_pro_TauE-like"/>
</dbReference>
<feature type="transmembrane region" description="Helical" evidence="8">
    <location>
        <begin position="33"/>
        <end position="54"/>
    </location>
</feature>
<dbReference type="STRING" id="545694.TREPR_0984"/>
<keyword evidence="4 8" id="KW-1003">Cell membrane</keyword>
<keyword evidence="3" id="KW-0813">Transport</keyword>
<evidence type="ECO:0000256" key="5">
    <source>
        <dbReference type="ARBA" id="ARBA00022692"/>
    </source>
</evidence>
<dbReference type="InterPro" id="IPR052017">
    <property type="entry name" value="TSUP"/>
</dbReference>
<feature type="transmembrane region" description="Helical" evidence="8">
    <location>
        <begin position="100"/>
        <end position="118"/>
    </location>
</feature>
<feature type="transmembrane region" description="Helical" evidence="8">
    <location>
        <begin position="224"/>
        <end position="241"/>
    </location>
</feature>
<dbReference type="GO" id="GO:0005886">
    <property type="term" value="C:plasma membrane"/>
    <property type="evidence" value="ECO:0007669"/>
    <property type="project" value="UniProtKB-SubCell"/>
</dbReference>
<dbReference type="AlphaFoldDB" id="F5YHT8"/>
<dbReference type="PANTHER" id="PTHR30269:SF37">
    <property type="entry name" value="MEMBRANE TRANSPORTER PROTEIN"/>
    <property type="match status" value="1"/>
</dbReference>
<gene>
    <name evidence="9" type="ordered locus">TREPR_0984</name>
</gene>
<organism evidence="9 10">
    <name type="scientific">Treponema primitia (strain ATCC BAA-887 / DSM 12427 / ZAS-2)</name>
    <dbReference type="NCBI Taxonomy" id="545694"/>
    <lineage>
        <taxon>Bacteria</taxon>
        <taxon>Pseudomonadati</taxon>
        <taxon>Spirochaetota</taxon>
        <taxon>Spirochaetia</taxon>
        <taxon>Spirochaetales</taxon>
        <taxon>Treponemataceae</taxon>
        <taxon>Treponema</taxon>
    </lineage>
</organism>
<dbReference type="HOGENOM" id="CLU_054750_4_0_12"/>
<feature type="transmembrane region" description="Helical" evidence="8">
    <location>
        <begin position="130"/>
        <end position="156"/>
    </location>
</feature>
<name>F5YHT8_TREPZ</name>
<dbReference type="Proteomes" id="UP000009223">
    <property type="component" value="Chromosome"/>
</dbReference>
<dbReference type="Pfam" id="PF01925">
    <property type="entry name" value="TauE"/>
    <property type="match status" value="1"/>
</dbReference>
<dbReference type="EMBL" id="CP001843">
    <property type="protein sequence ID" value="AEF85915.1"/>
    <property type="molecule type" value="Genomic_DNA"/>
</dbReference>
<dbReference type="KEGG" id="tpi:TREPR_0984"/>
<evidence type="ECO:0000256" key="7">
    <source>
        <dbReference type="ARBA" id="ARBA00023136"/>
    </source>
</evidence>
<reference evidence="10" key="1">
    <citation type="submission" date="2009-12" db="EMBL/GenBank/DDBJ databases">
        <title>Complete sequence of Treponema primitia strain ZAS-2.</title>
        <authorList>
            <person name="Tetu S.G."/>
            <person name="Matson E."/>
            <person name="Ren Q."/>
            <person name="Seshadri R."/>
            <person name="Elbourne L."/>
            <person name="Hassan K.A."/>
            <person name="Durkin A."/>
            <person name="Radune D."/>
            <person name="Mohamoud Y."/>
            <person name="Shay R."/>
            <person name="Jin S."/>
            <person name="Zhang X."/>
            <person name="Lucey K."/>
            <person name="Ballor N.R."/>
            <person name="Ottesen E."/>
            <person name="Rosenthal R."/>
            <person name="Allen A."/>
            <person name="Leadbetter J.R."/>
            <person name="Paulsen I.T."/>
        </authorList>
    </citation>
    <scope>NUCLEOTIDE SEQUENCE [LARGE SCALE GENOMIC DNA]</scope>
    <source>
        <strain evidence="10">ATCC BAA-887 / DSM 12427 / ZAS-2</strain>
    </source>
</reference>
<evidence type="ECO:0000256" key="4">
    <source>
        <dbReference type="ARBA" id="ARBA00022475"/>
    </source>
</evidence>
<evidence type="ECO:0000313" key="9">
    <source>
        <dbReference type="EMBL" id="AEF85915.1"/>
    </source>
</evidence>
<dbReference type="eggNOG" id="COG0730">
    <property type="taxonomic scope" value="Bacteria"/>
</dbReference>
<accession>F5YHT8</accession>
<evidence type="ECO:0000256" key="6">
    <source>
        <dbReference type="ARBA" id="ARBA00022989"/>
    </source>
</evidence>
<evidence type="ECO:0000313" key="10">
    <source>
        <dbReference type="Proteomes" id="UP000009223"/>
    </source>
</evidence>
<sequence length="243" mass="25537">MVPATPLNMALLLIIGFFSGVLSGAIGFGGALILLPVLNITLGGALAAPVLTVAQLMGNSARVALGWRQINWKPVICFISGAVPLTIAGAWFFTIADKSIITKITGGFIILFVLIKFFKIPLLKGSNMIMVFGGGLTGFLSGLIGSAGPVGASFFLSLNLSPLSYIASEAVTATVMHIIKLFIYRGFMEIGYRAVVLGVLIGISMVAGVWLSKKGIERIPREKFQIGVSVLLIAMGVYMSIAA</sequence>
<evidence type="ECO:0000256" key="1">
    <source>
        <dbReference type="ARBA" id="ARBA00004651"/>
    </source>
</evidence>
<dbReference type="PANTHER" id="PTHR30269">
    <property type="entry name" value="TRANSMEMBRANE PROTEIN YFCA"/>
    <property type="match status" value="1"/>
</dbReference>
<keyword evidence="6 8" id="KW-1133">Transmembrane helix</keyword>
<feature type="transmembrane region" description="Helical" evidence="8">
    <location>
        <begin position="75"/>
        <end position="94"/>
    </location>
</feature>
<keyword evidence="7 8" id="KW-0472">Membrane</keyword>
<reference evidence="9 10" key="2">
    <citation type="journal article" date="2011" name="ISME J.">
        <title>RNA-seq reveals cooperative metabolic interactions between two termite-gut spirochete species in co-culture.</title>
        <authorList>
            <person name="Rosenthal A.Z."/>
            <person name="Matson E.G."/>
            <person name="Eldar A."/>
            <person name="Leadbetter J.R."/>
        </authorList>
    </citation>
    <scope>NUCLEOTIDE SEQUENCE [LARGE SCALE GENOMIC DNA]</scope>
    <source>
        <strain evidence="10">ATCC BAA-887 / DSM 12427 / ZAS-2</strain>
    </source>
</reference>
<feature type="transmembrane region" description="Helical" evidence="8">
    <location>
        <begin position="190"/>
        <end position="212"/>
    </location>
</feature>
<keyword evidence="5 8" id="KW-0812">Transmembrane</keyword>
<evidence type="ECO:0000256" key="2">
    <source>
        <dbReference type="ARBA" id="ARBA00009142"/>
    </source>
</evidence>
<evidence type="ECO:0000256" key="3">
    <source>
        <dbReference type="ARBA" id="ARBA00022448"/>
    </source>
</evidence>
<dbReference type="RefSeq" id="WP_015709076.1">
    <property type="nucleotide sequence ID" value="NC_015578.1"/>
</dbReference>
<evidence type="ECO:0000256" key="8">
    <source>
        <dbReference type="RuleBase" id="RU363041"/>
    </source>
</evidence>
<proteinExistence type="inferred from homology"/>
<protein>
    <recommendedName>
        <fullName evidence="8">Probable membrane transporter protein</fullName>
    </recommendedName>
</protein>
<comment type="similarity">
    <text evidence="2 8">Belongs to the 4-toluene sulfonate uptake permease (TSUP) (TC 2.A.102) family.</text>
</comment>
<comment type="subcellular location">
    <subcellularLocation>
        <location evidence="1 8">Cell membrane</location>
        <topology evidence="1 8">Multi-pass membrane protein</topology>
    </subcellularLocation>
</comment>